<comment type="caution">
    <text evidence="2">The sequence shown here is derived from an EMBL/GenBank/DDBJ whole genome shotgun (WGS) entry which is preliminary data.</text>
</comment>
<keyword evidence="1" id="KW-0812">Transmembrane</keyword>
<sequence>MREDAGLEGVLILTNCKRLVKAFTYKFITFPGRPSLTIIYLTSVILDSLIVFNAHVVMLNLNKPICIYL</sequence>
<evidence type="ECO:0000313" key="3">
    <source>
        <dbReference type="Proteomes" id="UP000541444"/>
    </source>
</evidence>
<proteinExistence type="predicted"/>
<dbReference type="Proteomes" id="UP000541444">
    <property type="component" value="Unassembled WGS sequence"/>
</dbReference>
<gene>
    <name evidence="2" type="ORF">GIB67_031599</name>
</gene>
<dbReference type="AlphaFoldDB" id="A0A7J7LYK7"/>
<name>A0A7J7LYK7_9MAGN</name>
<evidence type="ECO:0000313" key="2">
    <source>
        <dbReference type="EMBL" id="KAF6147608.1"/>
    </source>
</evidence>
<evidence type="ECO:0000256" key="1">
    <source>
        <dbReference type="SAM" id="Phobius"/>
    </source>
</evidence>
<protein>
    <submittedName>
        <fullName evidence="2">Uncharacterized protein</fullName>
    </submittedName>
</protein>
<keyword evidence="1" id="KW-1133">Transmembrane helix</keyword>
<feature type="transmembrane region" description="Helical" evidence="1">
    <location>
        <begin position="38"/>
        <end position="61"/>
    </location>
</feature>
<keyword evidence="3" id="KW-1185">Reference proteome</keyword>
<dbReference type="EMBL" id="JACGCM010001886">
    <property type="protein sequence ID" value="KAF6147608.1"/>
    <property type="molecule type" value="Genomic_DNA"/>
</dbReference>
<reference evidence="2 3" key="1">
    <citation type="journal article" date="2020" name="IScience">
        <title>Genome Sequencing of the Endangered Kingdonia uniflora (Circaeasteraceae, Ranunculales) Reveals Potential Mechanisms of Evolutionary Specialization.</title>
        <authorList>
            <person name="Sun Y."/>
            <person name="Deng T."/>
            <person name="Zhang A."/>
            <person name="Moore M.J."/>
            <person name="Landis J.B."/>
            <person name="Lin N."/>
            <person name="Zhang H."/>
            <person name="Zhang X."/>
            <person name="Huang J."/>
            <person name="Zhang X."/>
            <person name="Sun H."/>
            <person name="Wang H."/>
        </authorList>
    </citation>
    <scope>NUCLEOTIDE SEQUENCE [LARGE SCALE GENOMIC DNA]</scope>
    <source>
        <strain evidence="2">TB1705</strain>
        <tissue evidence="2">Leaf</tissue>
    </source>
</reference>
<keyword evidence="1" id="KW-0472">Membrane</keyword>
<accession>A0A7J7LYK7</accession>
<organism evidence="2 3">
    <name type="scientific">Kingdonia uniflora</name>
    <dbReference type="NCBI Taxonomy" id="39325"/>
    <lineage>
        <taxon>Eukaryota</taxon>
        <taxon>Viridiplantae</taxon>
        <taxon>Streptophyta</taxon>
        <taxon>Embryophyta</taxon>
        <taxon>Tracheophyta</taxon>
        <taxon>Spermatophyta</taxon>
        <taxon>Magnoliopsida</taxon>
        <taxon>Ranunculales</taxon>
        <taxon>Circaeasteraceae</taxon>
        <taxon>Kingdonia</taxon>
    </lineage>
</organism>